<sequence>MRLEILLLFYLTSACYAYFQGGGTNDGEEDLIELPLRLKRLLHPLLKQYPTINNVTINNENKLNKEDLHFKSKLNKRTLQKRKEISNSEKKDLIILNKDKETKHECRAGCVCGRDCPCKSVQRNCMTMKRVEV</sequence>
<evidence type="ECO:0000256" key="1">
    <source>
        <dbReference type="SAM" id="SignalP"/>
    </source>
</evidence>
<keyword evidence="1" id="KW-0732">Signal</keyword>
<proteinExistence type="predicted"/>
<gene>
    <name evidence="2" type="ORF">O3M35_005063</name>
</gene>
<accession>A0AAW1DHQ3</accession>
<evidence type="ECO:0000313" key="3">
    <source>
        <dbReference type="Proteomes" id="UP001461498"/>
    </source>
</evidence>
<dbReference type="AlphaFoldDB" id="A0AAW1DHQ3"/>
<dbReference type="Proteomes" id="UP001461498">
    <property type="component" value="Unassembled WGS sequence"/>
</dbReference>
<dbReference type="EMBL" id="JAPXFL010000002">
    <property type="protein sequence ID" value="KAK9510236.1"/>
    <property type="molecule type" value="Genomic_DNA"/>
</dbReference>
<evidence type="ECO:0000313" key="2">
    <source>
        <dbReference type="EMBL" id="KAK9510236.1"/>
    </source>
</evidence>
<feature type="chain" id="PRO_5043699213" evidence="1">
    <location>
        <begin position="18"/>
        <end position="133"/>
    </location>
</feature>
<organism evidence="2 3">
    <name type="scientific">Rhynocoris fuscipes</name>
    <dbReference type="NCBI Taxonomy" id="488301"/>
    <lineage>
        <taxon>Eukaryota</taxon>
        <taxon>Metazoa</taxon>
        <taxon>Ecdysozoa</taxon>
        <taxon>Arthropoda</taxon>
        <taxon>Hexapoda</taxon>
        <taxon>Insecta</taxon>
        <taxon>Pterygota</taxon>
        <taxon>Neoptera</taxon>
        <taxon>Paraneoptera</taxon>
        <taxon>Hemiptera</taxon>
        <taxon>Heteroptera</taxon>
        <taxon>Panheteroptera</taxon>
        <taxon>Cimicomorpha</taxon>
        <taxon>Reduviidae</taxon>
        <taxon>Harpactorinae</taxon>
        <taxon>Harpactorini</taxon>
        <taxon>Rhynocoris</taxon>
    </lineage>
</organism>
<protein>
    <submittedName>
        <fullName evidence="2">Uncharacterized protein</fullName>
    </submittedName>
</protein>
<name>A0AAW1DHQ3_9HEMI</name>
<dbReference type="PROSITE" id="PS51257">
    <property type="entry name" value="PROKAR_LIPOPROTEIN"/>
    <property type="match status" value="1"/>
</dbReference>
<keyword evidence="3" id="KW-1185">Reference proteome</keyword>
<feature type="signal peptide" evidence="1">
    <location>
        <begin position="1"/>
        <end position="17"/>
    </location>
</feature>
<reference evidence="2 3" key="1">
    <citation type="submission" date="2022-12" db="EMBL/GenBank/DDBJ databases">
        <title>Chromosome-level genome assembly of true bugs.</title>
        <authorList>
            <person name="Ma L."/>
            <person name="Li H."/>
        </authorList>
    </citation>
    <scope>NUCLEOTIDE SEQUENCE [LARGE SCALE GENOMIC DNA]</scope>
    <source>
        <strain evidence="2">Lab_2022b</strain>
    </source>
</reference>
<comment type="caution">
    <text evidence="2">The sequence shown here is derived from an EMBL/GenBank/DDBJ whole genome shotgun (WGS) entry which is preliminary data.</text>
</comment>